<dbReference type="InterPro" id="IPR012347">
    <property type="entry name" value="Ferritin-like"/>
</dbReference>
<evidence type="ECO:0000313" key="1">
    <source>
        <dbReference type="EMBL" id="CAB4126811.1"/>
    </source>
</evidence>
<reference evidence="1" key="1">
    <citation type="submission" date="2020-04" db="EMBL/GenBank/DDBJ databases">
        <authorList>
            <person name="Chiriac C."/>
            <person name="Salcher M."/>
            <person name="Ghai R."/>
            <person name="Kavagutti S V."/>
        </authorList>
    </citation>
    <scope>NUCLEOTIDE SEQUENCE</scope>
</reference>
<proteinExistence type="predicted"/>
<dbReference type="Pfam" id="PF19174">
    <property type="entry name" value="DUF5856"/>
    <property type="match status" value="1"/>
</dbReference>
<organism evidence="1">
    <name type="scientific">uncultured Caudovirales phage</name>
    <dbReference type="NCBI Taxonomy" id="2100421"/>
    <lineage>
        <taxon>Viruses</taxon>
        <taxon>Duplodnaviria</taxon>
        <taxon>Heunggongvirae</taxon>
        <taxon>Uroviricota</taxon>
        <taxon>Caudoviricetes</taxon>
        <taxon>Peduoviridae</taxon>
        <taxon>Maltschvirus</taxon>
        <taxon>Maltschvirus maltsch</taxon>
    </lineage>
</organism>
<accession>A0A6J5KXP5</accession>
<dbReference type="InterPro" id="IPR043876">
    <property type="entry name" value="DUF5856"/>
</dbReference>
<evidence type="ECO:0008006" key="2">
    <source>
        <dbReference type="Google" id="ProtNLM"/>
    </source>
</evidence>
<gene>
    <name evidence="1" type="ORF">UFOVP77_24</name>
</gene>
<sequence>MATANKGTLLYGNMENDKSDAGAASQFIEKLLVAVDTIHKAHLMTTGPGSFAAHEALGEVYSNLEDDLDRVAEVYMGCQNSALSFKGVDMTTYGAEAWKVYEYIEANRMMMGTETHIQAAIDDLLNNLARDLFKLDRLA</sequence>
<name>A0A6J5KXP5_9CAUD</name>
<protein>
    <recommendedName>
        <fullName evidence="2">Dps DNA-binding ferritin-like protein (Oxidative damage protectant)</fullName>
    </recommendedName>
</protein>
<dbReference type="EMBL" id="LR796206">
    <property type="protein sequence ID" value="CAB4126811.1"/>
    <property type="molecule type" value="Genomic_DNA"/>
</dbReference>
<dbReference type="Gene3D" id="1.20.1260.10">
    <property type="match status" value="1"/>
</dbReference>